<keyword evidence="8 11" id="KW-0378">Hydrolase</keyword>
<dbReference type="PROSITE" id="PS00972">
    <property type="entry name" value="USP_1"/>
    <property type="match status" value="1"/>
</dbReference>
<dbReference type="CDD" id="cd02658">
    <property type="entry name" value="Peptidase_C19B"/>
    <property type="match status" value="1"/>
</dbReference>
<dbReference type="PROSITE" id="PS50271">
    <property type="entry name" value="ZF_UBP"/>
    <property type="match status" value="1"/>
</dbReference>
<comment type="caution">
    <text evidence="19">The sequence shown here is derived from an EMBL/GenBank/DDBJ whole genome shotgun (WGS) entry which is preliminary data.</text>
</comment>
<evidence type="ECO:0000259" key="16">
    <source>
        <dbReference type="PROSITE" id="PS50030"/>
    </source>
</evidence>
<dbReference type="PROSITE" id="PS50030">
    <property type="entry name" value="UBA"/>
    <property type="match status" value="2"/>
</dbReference>
<dbReference type="PROSITE" id="PS00973">
    <property type="entry name" value="USP_2"/>
    <property type="match status" value="1"/>
</dbReference>
<dbReference type="AlphaFoldDB" id="A0A1V9YQX3"/>
<evidence type="ECO:0000259" key="17">
    <source>
        <dbReference type="PROSITE" id="PS50235"/>
    </source>
</evidence>
<keyword evidence="7 11" id="KW-0833">Ubl conjugation pathway</keyword>
<dbReference type="GO" id="GO:0016579">
    <property type="term" value="P:protein deubiquitination"/>
    <property type="evidence" value="ECO:0007669"/>
    <property type="project" value="InterPro"/>
</dbReference>
<feature type="active site" description="Proton acceptor" evidence="12">
    <location>
        <position position="748"/>
    </location>
</feature>
<dbReference type="Pfam" id="PF00443">
    <property type="entry name" value="UCH"/>
    <property type="match status" value="1"/>
</dbReference>
<dbReference type="InterPro" id="IPR018200">
    <property type="entry name" value="USP_CS"/>
</dbReference>
<dbReference type="InterPro" id="IPR038765">
    <property type="entry name" value="Papain-like_cys_pep_sf"/>
</dbReference>
<evidence type="ECO:0000256" key="1">
    <source>
        <dbReference type="ARBA" id="ARBA00000707"/>
    </source>
</evidence>
<dbReference type="SUPFAM" id="SSF46934">
    <property type="entry name" value="UBA-like"/>
    <property type="match status" value="1"/>
</dbReference>
<dbReference type="PIRSF" id="PIRSF016308">
    <property type="entry name" value="UBP"/>
    <property type="match status" value="1"/>
</dbReference>
<evidence type="ECO:0000256" key="4">
    <source>
        <dbReference type="ARBA" id="ARBA00022723"/>
    </source>
</evidence>
<sequence length="787" mass="86605">MTIAYGRVAVATETASVYKDECMVSFDTPFLPGGIYTNLSTFESFGEDWVEQDAAATGQRTYLHQKFVRIGVVKQPQDEVTKLAIGVEGGFQEDKVEIQKTYTAVVFNGDEKVGIPLDDPELPSNVRESIAAILNHQGNYVKEHVKSWQHVLQTSVYALELVQLPKSDCHAVSPNPAHWVCAAETCEKKENLWMNLSDGFVGCGRQNFDGTGGCGEALRHYEATGKVFPLAVKLGTITASGGGDVFSYPEDDMVSDPYLADHLRHFGIRIDELTKTDKTVSELEVELNKNWDFDSIMEEGKSLVPITGKGFMGLTNLGNSCYVNSVLQLLVTIPEVQARYLSPAVFSPIPPRPALDLPLQFSKVVRGIYSDRYISEELRPLMFRSLVGAGHTEFSSNRQQDAMEYIQHLLDTLTTKEKAADPARLATGPLGQLPTSALFDFSFEDRIECVASRKVKYVTRHDNVLQLSIPLDAAVNDSEVQENKRQRLASIESEEVPPPKQIVADVPFAACLEQTFASEIIDGVYSTATGRKGKAAKTIRFRTFPKYLLVQMKRYYVAEDWSPKKMDVSVQIPQTIRLGAYRSTGLQDDEQLLPEDAPTAAPEPSPRLVAELMAMGFSENGCKRAALATHNGSAEAAMEWIFAHMGDSDFNDPPTPTGVQAGPNPAIANLAAMGFSEAQAACALDAAKQDPDAAAEWLFSHMDDLDAHVRAFEAKQSPATNPLESTTCDEYELLGFVSHMGSNTHSGHYVAHLKKDGQWVFFNDAKVAVSDTPPFGAGFIYLFERKH</sequence>
<keyword evidence="5" id="KW-0677">Repeat</keyword>
<dbReference type="InterPro" id="IPR050164">
    <property type="entry name" value="Peptidase_C19"/>
</dbReference>
<evidence type="ECO:0000256" key="8">
    <source>
        <dbReference type="ARBA" id="ARBA00022801"/>
    </source>
</evidence>
<dbReference type="InterPro" id="IPR001607">
    <property type="entry name" value="Znf_UBP"/>
</dbReference>
<dbReference type="SUPFAM" id="SSF54001">
    <property type="entry name" value="Cysteine proteinases"/>
    <property type="match status" value="1"/>
</dbReference>
<dbReference type="InterPro" id="IPR013083">
    <property type="entry name" value="Znf_RING/FYVE/PHD"/>
</dbReference>
<dbReference type="GO" id="GO:0008270">
    <property type="term" value="F:zinc ion binding"/>
    <property type="evidence" value="ECO:0007669"/>
    <property type="project" value="UniProtKB-UniRule"/>
</dbReference>
<dbReference type="Proteomes" id="UP000243579">
    <property type="component" value="Unassembled WGS sequence"/>
</dbReference>
<comment type="similarity">
    <text evidence="2 11 15">Belongs to the peptidase C19 family.</text>
</comment>
<feature type="active site" description="Nucleophile" evidence="12">
    <location>
        <position position="321"/>
    </location>
</feature>
<accession>A0A1V9YQX3</accession>
<dbReference type="InterPro" id="IPR009060">
    <property type="entry name" value="UBA-like_sf"/>
</dbReference>
<evidence type="ECO:0000256" key="9">
    <source>
        <dbReference type="ARBA" id="ARBA00022807"/>
    </source>
</evidence>
<protein>
    <recommendedName>
        <fullName evidence="11 15">Ubiquitin carboxyl-terminal hydrolase</fullName>
        <ecNumber evidence="11 15">3.4.19.12</ecNumber>
    </recommendedName>
</protein>
<feature type="domain" description="USP" evidence="17">
    <location>
        <begin position="312"/>
        <end position="786"/>
    </location>
</feature>
<dbReference type="GO" id="GO:0005634">
    <property type="term" value="C:nucleus"/>
    <property type="evidence" value="ECO:0007669"/>
    <property type="project" value="TreeGrafter"/>
</dbReference>
<dbReference type="InterPro" id="IPR001394">
    <property type="entry name" value="Peptidase_C19_UCH"/>
</dbReference>
<evidence type="ECO:0000256" key="15">
    <source>
        <dbReference type="RuleBase" id="RU366025"/>
    </source>
</evidence>
<organism evidence="19 20">
    <name type="scientific">Achlya hypogyna</name>
    <name type="common">Oomycete</name>
    <name type="synonym">Protoachlya hypogyna</name>
    <dbReference type="NCBI Taxonomy" id="1202772"/>
    <lineage>
        <taxon>Eukaryota</taxon>
        <taxon>Sar</taxon>
        <taxon>Stramenopiles</taxon>
        <taxon>Oomycota</taxon>
        <taxon>Saprolegniomycetes</taxon>
        <taxon>Saprolegniales</taxon>
        <taxon>Achlyaceae</taxon>
        <taxon>Achlya</taxon>
    </lineage>
</organism>
<evidence type="ECO:0000256" key="2">
    <source>
        <dbReference type="ARBA" id="ARBA00009085"/>
    </source>
</evidence>
<feature type="domain" description="UBP-type" evidence="18">
    <location>
        <begin position="153"/>
        <end position="270"/>
    </location>
</feature>
<evidence type="ECO:0000313" key="19">
    <source>
        <dbReference type="EMBL" id="OQR88189.1"/>
    </source>
</evidence>
<dbReference type="InterPro" id="IPR041432">
    <property type="entry name" value="UBP13_Znf-UBP_var"/>
</dbReference>
<dbReference type="GO" id="GO:0006508">
    <property type="term" value="P:proteolysis"/>
    <property type="evidence" value="ECO:0007669"/>
    <property type="project" value="UniProtKB-KW"/>
</dbReference>
<dbReference type="GO" id="GO:0005829">
    <property type="term" value="C:cytosol"/>
    <property type="evidence" value="ECO:0007669"/>
    <property type="project" value="TreeGrafter"/>
</dbReference>
<feature type="binding site" evidence="13">
    <location>
        <position position="203"/>
    </location>
    <ligand>
        <name>Zn(2+)</name>
        <dbReference type="ChEBI" id="CHEBI:29105"/>
    </ligand>
</feature>
<dbReference type="SMART" id="SM00290">
    <property type="entry name" value="ZnF_UBP"/>
    <property type="match status" value="1"/>
</dbReference>
<comment type="catalytic activity">
    <reaction evidence="1 11 15">
        <text>Thiol-dependent hydrolysis of ester, thioester, amide, peptide and isopeptide bonds formed by the C-terminal Gly of ubiquitin (a 76-residue protein attached to proteins as an intracellular targeting signal).</text>
        <dbReference type="EC" id="3.4.19.12"/>
    </reaction>
</comment>
<keyword evidence="6 14" id="KW-0863">Zinc-finger</keyword>
<gene>
    <name evidence="19" type="ORF">ACHHYP_07274</name>
</gene>
<reference evidence="19 20" key="1">
    <citation type="journal article" date="2014" name="Genome Biol. Evol.">
        <title>The secreted proteins of Achlya hypogyna and Thraustotheca clavata identify the ancestral oomycete secretome and reveal gene acquisitions by horizontal gene transfer.</title>
        <authorList>
            <person name="Misner I."/>
            <person name="Blouin N."/>
            <person name="Leonard G."/>
            <person name="Richards T.A."/>
            <person name="Lane C.E."/>
        </authorList>
    </citation>
    <scope>NUCLEOTIDE SEQUENCE [LARGE SCALE GENOMIC DNA]</scope>
    <source>
        <strain evidence="19 20">ATCC 48635</strain>
    </source>
</reference>
<evidence type="ECO:0000256" key="3">
    <source>
        <dbReference type="ARBA" id="ARBA00022670"/>
    </source>
</evidence>
<keyword evidence="10 11" id="KW-0862">Zinc</keyword>
<dbReference type="InterPro" id="IPR015940">
    <property type="entry name" value="UBA"/>
</dbReference>
<evidence type="ECO:0000256" key="13">
    <source>
        <dbReference type="PIRSR" id="PIRSR016308-3"/>
    </source>
</evidence>
<dbReference type="InterPro" id="IPR016652">
    <property type="entry name" value="Ubiquitinyl_hydrolase"/>
</dbReference>
<dbReference type="EC" id="3.4.19.12" evidence="11 15"/>
<dbReference type="Pfam" id="PF02148">
    <property type="entry name" value="zf-UBP"/>
    <property type="match status" value="1"/>
</dbReference>
<evidence type="ECO:0000256" key="12">
    <source>
        <dbReference type="PIRSR" id="PIRSR016308-1"/>
    </source>
</evidence>
<dbReference type="STRING" id="1202772.A0A1V9YQX3"/>
<keyword evidence="20" id="KW-1185">Reference proteome</keyword>
<dbReference type="EMBL" id="JNBR01001405">
    <property type="protein sequence ID" value="OQR88189.1"/>
    <property type="molecule type" value="Genomic_DNA"/>
</dbReference>
<evidence type="ECO:0000256" key="5">
    <source>
        <dbReference type="ARBA" id="ARBA00022737"/>
    </source>
</evidence>
<dbReference type="PANTHER" id="PTHR24006">
    <property type="entry name" value="UBIQUITIN CARBOXYL-TERMINAL HYDROLASE"/>
    <property type="match status" value="1"/>
</dbReference>
<evidence type="ECO:0000256" key="14">
    <source>
        <dbReference type="PROSITE-ProRule" id="PRU00502"/>
    </source>
</evidence>
<name>A0A1V9YQX3_ACHHY</name>
<proteinExistence type="inferred from homology"/>
<dbReference type="InterPro" id="IPR028889">
    <property type="entry name" value="USP"/>
</dbReference>
<dbReference type="FunFam" id="3.30.40.10:FF:000396">
    <property type="entry name" value="Ubiquitin carboxyl-terminal hydrolase"/>
    <property type="match status" value="1"/>
</dbReference>
<evidence type="ECO:0000256" key="7">
    <source>
        <dbReference type="ARBA" id="ARBA00022786"/>
    </source>
</evidence>
<dbReference type="Gene3D" id="1.10.8.10">
    <property type="entry name" value="DNA helicase RuvA subunit, C-terminal domain"/>
    <property type="match status" value="2"/>
</dbReference>
<dbReference type="PANTHER" id="PTHR24006:SF664">
    <property type="entry name" value="UBIQUITIN CARBOXYL-TERMINAL HYDROLASE"/>
    <property type="match status" value="1"/>
</dbReference>
<dbReference type="Gene3D" id="3.30.40.10">
    <property type="entry name" value="Zinc/RING finger domain, C3HC4 (zinc finger)"/>
    <property type="match status" value="2"/>
</dbReference>
<feature type="binding site" evidence="13">
    <location>
        <position position="181"/>
    </location>
    <ligand>
        <name>Zn(2+)</name>
        <dbReference type="ChEBI" id="CHEBI:29105"/>
    </ligand>
</feature>
<dbReference type="GO" id="GO:0004843">
    <property type="term" value="F:cysteine-type deubiquitinase activity"/>
    <property type="evidence" value="ECO:0007669"/>
    <property type="project" value="UniProtKB-UniRule"/>
</dbReference>
<evidence type="ECO:0000256" key="6">
    <source>
        <dbReference type="ARBA" id="ARBA00022771"/>
    </source>
</evidence>
<dbReference type="Pfam" id="PF17807">
    <property type="entry name" value="zf-UBP_var"/>
    <property type="match status" value="1"/>
</dbReference>
<feature type="binding site" evidence="13">
    <location>
        <position position="186"/>
    </location>
    <ligand>
        <name>Zn(2+)</name>
        <dbReference type="ChEBI" id="CHEBI:29105"/>
    </ligand>
</feature>
<evidence type="ECO:0000259" key="18">
    <source>
        <dbReference type="PROSITE" id="PS50271"/>
    </source>
</evidence>
<keyword evidence="3 11" id="KW-0645">Protease</keyword>
<dbReference type="Pfam" id="PF00627">
    <property type="entry name" value="UBA"/>
    <property type="match status" value="2"/>
</dbReference>
<keyword evidence="4 11" id="KW-0479">Metal-binding</keyword>
<feature type="domain" description="UBA" evidence="16">
    <location>
        <begin position="603"/>
        <end position="644"/>
    </location>
</feature>
<dbReference type="SMART" id="SM00165">
    <property type="entry name" value="UBA"/>
    <property type="match status" value="2"/>
</dbReference>
<dbReference type="OrthoDB" id="361536at2759"/>
<evidence type="ECO:0000313" key="20">
    <source>
        <dbReference type="Proteomes" id="UP000243579"/>
    </source>
</evidence>
<evidence type="ECO:0000256" key="10">
    <source>
        <dbReference type="ARBA" id="ARBA00022833"/>
    </source>
</evidence>
<dbReference type="SUPFAM" id="SSF57850">
    <property type="entry name" value="RING/U-box"/>
    <property type="match status" value="1"/>
</dbReference>
<dbReference type="PROSITE" id="PS50235">
    <property type="entry name" value="USP_3"/>
    <property type="match status" value="1"/>
</dbReference>
<feature type="domain" description="UBA" evidence="16">
    <location>
        <begin position="660"/>
        <end position="701"/>
    </location>
</feature>
<dbReference type="Gene3D" id="3.90.70.10">
    <property type="entry name" value="Cysteine proteinases"/>
    <property type="match status" value="1"/>
</dbReference>
<evidence type="ECO:0000256" key="11">
    <source>
        <dbReference type="PIRNR" id="PIRNR016308"/>
    </source>
</evidence>
<keyword evidence="9 11" id="KW-0788">Thiol protease</keyword>